<protein>
    <submittedName>
        <fullName evidence="1">Pyruvate flavodoxin/ferredoxin oxidoreductase domain-containing protein</fullName>
    </submittedName>
</protein>
<dbReference type="EMBL" id="AUZX01003144">
    <property type="protein sequence ID" value="EQD74716.1"/>
    <property type="molecule type" value="Genomic_DNA"/>
</dbReference>
<evidence type="ECO:0000313" key="1">
    <source>
        <dbReference type="EMBL" id="EQD74716.1"/>
    </source>
</evidence>
<keyword evidence="1" id="KW-0670">Pyruvate</keyword>
<sequence length="63" mass="7209">ITRKSLHNLFRKVEQGLLEPLTFLDLDWNVVNKQLARERSVRRSGPVAENILRDIGTVASKIP</sequence>
<comment type="caution">
    <text evidence="1">The sequence shown here is derived from an EMBL/GenBank/DDBJ whole genome shotgun (WGS) entry which is preliminary data.</text>
</comment>
<reference evidence="1" key="1">
    <citation type="submission" date="2013-08" db="EMBL/GenBank/DDBJ databases">
        <authorList>
            <person name="Mendez C."/>
            <person name="Richter M."/>
            <person name="Ferrer M."/>
            <person name="Sanchez J."/>
        </authorList>
    </citation>
    <scope>NUCLEOTIDE SEQUENCE</scope>
</reference>
<feature type="non-terminal residue" evidence="1">
    <location>
        <position position="1"/>
    </location>
</feature>
<accession>T1BPH1</accession>
<organism evidence="1">
    <name type="scientific">mine drainage metagenome</name>
    <dbReference type="NCBI Taxonomy" id="410659"/>
    <lineage>
        <taxon>unclassified sequences</taxon>
        <taxon>metagenomes</taxon>
        <taxon>ecological metagenomes</taxon>
    </lineage>
</organism>
<dbReference type="AlphaFoldDB" id="T1BPH1"/>
<gene>
    <name evidence="1" type="ORF">B1A_04338</name>
</gene>
<proteinExistence type="predicted"/>
<name>T1BPH1_9ZZZZ</name>
<reference evidence="1" key="2">
    <citation type="journal article" date="2014" name="ISME J.">
        <title>Microbial stratification in low pH oxic and suboxic macroscopic growths along an acid mine drainage.</title>
        <authorList>
            <person name="Mendez-Garcia C."/>
            <person name="Mesa V."/>
            <person name="Sprenger R.R."/>
            <person name="Richter M."/>
            <person name="Diez M.S."/>
            <person name="Solano J."/>
            <person name="Bargiela R."/>
            <person name="Golyshina O.V."/>
            <person name="Manteca A."/>
            <person name="Ramos J.L."/>
            <person name="Gallego J.R."/>
            <person name="Llorente I."/>
            <person name="Martins Dos Santos V.A."/>
            <person name="Jensen O.N."/>
            <person name="Pelaez A.I."/>
            <person name="Sanchez J."/>
            <person name="Ferrer M."/>
        </authorList>
    </citation>
    <scope>NUCLEOTIDE SEQUENCE</scope>
</reference>